<dbReference type="InterPro" id="IPR005467">
    <property type="entry name" value="His_kinase_dom"/>
</dbReference>
<dbReference type="Pfam" id="PF13185">
    <property type="entry name" value="GAF_2"/>
    <property type="match status" value="1"/>
</dbReference>
<dbReference type="InterPro" id="IPR036097">
    <property type="entry name" value="HisK_dim/P_sf"/>
</dbReference>
<dbReference type="InterPro" id="IPR003018">
    <property type="entry name" value="GAF"/>
</dbReference>
<dbReference type="Gene3D" id="3.40.50.2300">
    <property type="match status" value="2"/>
</dbReference>
<evidence type="ECO:0000256" key="2">
    <source>
        <dbReference type="ARBA" id="ARBA00012438"/>
    </source>
</evidence>
<comment type="caution">
    <text evidence="5">The sequence shown here is derived from an EMBL/GenBank/DDBJ whole genome shotgun (WGS) entry which is preliminary data.</text>
</comment>
<dbReference type="CDD" id="cd00075">
    <property type="entry name" value="HATPase"/>
    <property type="match status" value="1"/>
</dbReference>
<dbReference type="SMART" id="SM00387">
    <property type="entry name" value="HATPase_c"/>
    <property type="match status" value="1"/>
</dbReference>
<dbReference type="InterPro" id="IPR028082">
    <property type="entry name" value="Peripla_BP_I"/>
</dbReference>
<dbReference type="InterPro" id="IPR003594">
    <property type="entry name" value="HATPase_dom"/>
</dbReference>
<dbReference type="InterPro" id="IPR025997">
    <property type="entry name" value="SBP_2_dom"/>
</dbReference>
<gene>
    <name evidence="5" type="ORF">VVD49_14810</name>
</gene>
<dbReference type="PRINTS" id="PR00344">
    <property type="entry name" value="BCTRLSENSOR"/>
</dbReference>
<organism evidence="5 6">
    <name type="scientific">Uliginosibacterium silvisoli</name>
    <dbReference type="NCBI Taxonomy" id="3114758"/>
    <lineage>
        <taxon>Bacteria</taxon>
        <taxon>Pseudomonadati</taxon>
        <taxon>Pseudomonadota</taxon>
        <taxon>Betaproteobacteria</taxon>
        <taxon>Rhodocyclales</taxon>
        <taxon>Zoogloeaceae</taxon>
        <taxon>Uliginosibacterium</taxon>
    </lineage>
</organism>
<evidence type="ECO:0000256" key="3">
    <source>
        <dbReference type="ARBA" id="ARBA00022553"/>
    </source>
</evidence>
<proteinExistence type="predicted"/>
<sequence length="747" mass="80719">MNNKKINVGFVMFEPRSGAFVWTLGENCLRTDALRRGMEFTTVSVRTVEEQATELFALLDKGMDAIILKPMARNHPGISAFIAKAHASGIPVISLDSPLEDEGLLCTVGSDNAKGQAMVAEYVFKHLEGRGKVAYFRGDERVPAGATRTRSFHETLTRYPGIEVAYENMLDWVAQISRREQGAQFMREVLQKAPDVVAVISTTDEGALGAMDVILERGLSKKILVAGFDGIPGTLMAIRERTMEVSVRQLPRLIATRLLDTLEAALRGEAVPKIVPVDVELVTEDGVDSSALDSLQMIPGLILHLASNHEEQRVLQQAVISTQQNILETVAAVSSAVSSIREPGEMMKQVVNLLTRRFSLHCASLYSIDPTTEASDGQPVIQLKANSSDGNGGHHACGPSRQTAECLRTGQHMVGHTEAGAGDGERSYAELVLPLKSSAHVTGILVLQSANPRAFNAEVVSVMQAIAQQIAVAMDNADLHRETVLSAQQQEQSREKLMIAEKMASLGRLTAGIAHEMNTPLAAVRAAVLELESLVTEYRDSIGDDSVNDDDHREIAAEMSKAISLASGAAERAAGFVRGVKSQTRDLSSQQLVNFNVVTTIQDAILLLSHTLREKNCKLELQKRADDLQVHGSPGRLAQVITNLITNAVDASAATIARDGGARIEISLEQEDRFVVMRVKDQGSGIPPEVLPRIFEPMFSTKKFGDGTGLGLTIVNDIVTGDFKGSIEIDSTVGQGTTFIVRLARPS</sequence>
<protein>
    <recommendedName>
        <fullName evidence="2">histidine kinase</fullName>
        <ecNumber evidence="2">2.7.13.3</ecNumber>
    </recommendedName>
</protein>
<keyword evidence="3" id="KW-0597">Phosphoprotein</keyword>
<keyword evidence="6" id="KW-1185">Reference proteome</keyword>
<dbReference type="SUPFAM" id="SSF55874">
    <property type="entry name" value="ATPase domain of HSP90 chaperone/DNA topoisomerase II/histidine kinase"/>
    <property type="match status" value="1"/>
</dbReference>
<dbReference type="PANTHER" id="PTHR43065:SF42">
    <property type="entry name" value="TWO-COMPONENT SENSOR PPRA"/>
    <property type="match status" value="1"/>
</dbReference>
<dbReference type="Pfam" id="PF02518">
    <property type="entry name" value="HATPase_c"/>
    <property type="match status" value="1"/>
</dbReference>
<reference evidence="5 6" key="1">
    <citation type="submission" date="2024-01" db="EMBL/GenBank/DDBJ databases">
        <title>Uliginosibacterium soil sp. nov.</title>
        <authorList>
            <person name="Lv Y."/>
        </authorList>
    </citation>
    <scope>NUCLEOTIDE SEQUENCE [LARGE SCALE GENOMIC DNA]</scope>
    <source>
        <strain evidence="5 6">H3</strain>
    </source>
</reference>
<evidence type="ECO:0000313" key="6">
    <source>
        <dbReference type="Proteomes" id="UP001331561"/>
    </source>
</evidence>
<dbReference type="PROSITE" id="PS50109">
    <property type="entry name" value="HIS_KIN"/>
    <property type="match status" value="1"/>
</dbReference>
<comment type="catalytic activity">
    <reaction evidence="1">
        <text>ATP + protein L-histidine = ADP + protein N-phospho-L-histidine.</text>
        <dbReference type="EC" id="2.7.13.3"/>
    </reaction>
</comment>
<dbReference type="EC" id="2.7.13.3" evidence="2"/>
<dbReference type="InterPro" id="IPR003661">
    <property type="entry name" value="HisK_dim/P_dom"/>
</dbReference>
<dbReference type="Proteomes" id="UP001331561">
    <property type="component" value="Unassembled WGS sequence"/>
</dbReference>
<dbReference type="InterPro" id="IPR036890">
    <property type="entry name" value="HATPase_C_sf"/>
</dbReference>
<dbReference type="SUPFAM" id="SSF47384">
    <property type="entry name" value="Homodimeric domain of signal transducing histidine kinase"/>
    <property type="match status" value="1"/>
</dbReference>
<evidence type="ECO:0000256" key="1">
    <source>
        <dbReference type="ARBA" id="ARBA00000085"/>
    </source>
</evidence>
<dbReference type="CDD" id="cd01536">
    <property type="entry name" value="PBP1_ABC_sugar_binding-like"/>
    <property type="match status" value="1"/>
</dbReference>
<dbReference type="Gene3D" id="1.10.287.130">
    <property type="match status" value="1"/>
</dbReference>
<dbReference type="Pfam" id="PF13407">
    <property type="entry name" value="Peripla_BP_4"/>
    <property type="match status" value="1"/>
</dbReference>
<dbReference type="SMART" id="SM00065">
    <property type="entry name" value="GAF"/>
    <property type="match status" value="1"/>
</dbReference>
<dbReference type="Gene3D" id="3.30.450.40">
    <property type="match status" value="1"/>
</dbReference>
<dbReference type="CDD" id="cd00082">
    <property type="entry name" value="HisKA"/>
    <property type="match status" value="1"/>
</dbReference>
<dbReference type="SUPFAM" id="SSF55781">
    <property type="entry name" value="GAF domain-like"/>
    <property type="match status" value="1"/>
</dbReference>
<dbReference type="InterPro" id="IPR029016">
    <property type="entry name" value="GAF-like_dom_sf"/>
</dbReference>
<evidence type="ECO:0000313" key="5">
    <source>
        <dbReference type="EMBL" id="MEC5387001.1"/>
    </source>
</evidence>
<dbReference type="InterPro" id="IPR004358">
    <property type="entry name" value="Sig_transdc_His_kin-like_C"/>
</dbReference>
<dbReference type="SUPFAM" id="SSF53822">
    <property type="entry name" value="Periplasmic binding protein-like I"/>
    <property type="match status" value="1"/>
</dbReference>
<name>A0ABU6K5N3_9RHOO</name>
<evidence type="ECO:0000259" key="4">
    <source>
        <dbReference type="PROSITE" id="PS50109"/>
    </source>
</evidence>
<feature type="domain" description="Histidine kinase" evidence="4">
    <location>
        <begin position="512"/>
        <end position="747"/>
    </location>
</feature>
<accession>A0ABU6K5N3</accession>
<dbReference type="Gene3D" id="3.30.565.10">
    <property type="entry name" value="Histidine kinase-like ATPase, C-terminal domain"/>
    <property type="match status" value="1"/>
</dbReference>
<dbReference type="PANTHER" id="PTHR43065">
    <property type="entry name" value="SENSOR HISTIDINE KINASE"/>
    <property type="match status" value="1"/>
</dbReference>
<dbReference type="EMBL" id="JAYXHS010000002">
    <property type="protein sequence ID" value="MEC5387001.1"/>
    <property type="molecule type" value="Genomic_DNA"/>
</dbReference>
<dbReference type="RefSeq" id="WP_327599950.1">
    <property type="nucleotide sequence ID" value="NZ_JAYXHS010000002.1"/>
</dbReference>